<evidence type="ECO:0000313" key="2">
    <source>
        <dbReference type="EMBL" id="KAK6469016.1"/>
    </source>
</evidence>
<proteinExistence type="predicted"/>
<comment type="caution">
    <text evidence="2">The sequence shown here is derived from an EMBL/GenBank/DDBJ whole genome shotgun (WGS) entry which is preliminary data.</text>
</comment>
<dbReference type="Proteomes" id="UP001369086">
    <property type="component" value="Unassembled WGS sequence"/>
</dbReference>
<organism evidence="2 3">
    <name type="scientific">Huso huso</name>
    <name type="common">Beluga</name>
    <name type="synonym">Acipenser huso</name>
    <dbReference type="NCBI Taxonomy" id="61971"/>
    <lineage>
        <taxon>Eukaryota</taxon>
        <taxon>Metazoa</taxon>
        <taxon>Chordata</taxon>
        <taxon>Craniata</taxon>
        <taxon>Vertebrata</taxon>
        <taxon>Euteleostomi</taxon>
        <taxon>Actinopterygii</taxon>
        <taxon>Chondrostei</taxon>
        <taxon>Acipenseriformes</taxon>
        <taxon>Acipenseridae</taxon>
        <taxon>Huso</taxon>
    </lineage>
</organism>
<evidence type="ECO:0000313" key="3">
    <source>
        <dbReference type="Proteomes" id="UP001369086"/>
    </source>
</evidence>
<feature type="compositionally biased region" description="Basic and acidic residues" evidence="1">
    <location>
        <begin position="73"/>
        <end position="87"/>
    </location>
</feature>
<reference evidence="2 3" key="1">
    <citation type="submission" date="2021-05" db="EMBL/GenBank/DDBJ databases">
        <authorList>
            <person name="Zahm M."/>
            <person name="Klopp C."/>
            <person name="Cabau C."/>
            <person name="Kuhl H."/>
            <person name="Suciu R."/>
            <person name="Ciorpac M."/>
            <person name="Holostenco D."/>
            <person name="Gessner J."/>
            <person name="Wuertz S."/>
            <person name="Hohne C."/>
            <person name="Stock M."/>
            <person name="Gislard M."/>
            <person name="Lluch J."/>
            <person name="Milhes M."/>
            <person name="Lampietro C."/>
            <person name="Lopez Roques C."/>
            <person name="Donnadieu C."/>
            <person name="Du K."/>
            <person name="Schartl M."/>
            <person name="Guiguen Y."/>
        </authorList>
    </citation>
    <scope>NUCLEOTIDE SEQUENCE [LARGE SCALE GENOMIC DNA]</scope>
    <source>
        <strain evidence="2">Hh-F2</strain>
        <tissue evidence="2">Blood</tissue>
    </source>
</reference>
<gene>
    <name evidence="2" type="ORF">HHUSO_G32920</name>
</gene>
<sequence>MAQENIYRSISTIQHQIQRIRQESHVPAGAFGYGISCSDREKMCREFEIEEEPSHAKQRESKAVRDTWCTGNETKEKSGREELKTSS</sequence>
<name>A0ABR0Y8P8_HUSHU</name>
<dbReference type="EMBL" id="JAHFZB010000041">
    <property type="protein sequence ID" value="KAK6469016.1"/>
    <property type="molecule type" value="Genomic_DNA"/>
</dbReference>
<feature type="region of interest" description="Disordered" evidence="1">
    <location>
        <begin position="49"/>
        <end position="87"/>
    </location>
</feature>
<feature type="compositionally biased region" description="Basic and acidic residues" evidence="1">
    <location>
        <begin position="49"/>
        <end position="65"/>
    </location>
</feature>
<accession>A0ABR0Y8P8</accession>
<protein>
    <submittedName>
        <fullName evidence="2">C-type lectin domain family 4 member M-like</fullName>
    </submittedName>
</protein>
<keyword evidence="3" id="KW-1185">Reference proteome</keyword>
<evidence type="ECO:0000256" key="1">
    <source>
        <dbReference type="SAM" id="MobiDB-lite"/>
    </source>
</evidence>